<dbReference type="Gene3D" id="1.10.287.1490">
    <property type="match status" value="1"/>
</dbReference>
<evidence type="ECO:0000256" key="6">
    <source>
        <dbReference type="ARBA" id="ARBA00023054"/>
    </source>
</evidence>
<name>A0A1E4T455_9ASCO</name>
<keyword evidence="13" id="KW-1185">Reference proteome</keyword>
<dbReference type="STRING" id="983967.A0A1E4T455"/>
<dbReference type="SUPFAM" id="SSF143026">
    <property type="entry name" value="Kinetochore globular domain"/>
    <property type="match status" value="1"/>
</dbReference>
<dbReference type="Proteomes" id="UP000094801">
    <property type="component" value="Unassembled WGS sequence"/>
</dbReference>
<accession>A0A1E4T455</accession>
<evidence type="ECO:0000256" key="8">
    <source>
        <dbReference type="ARBA" id="ARBA00023306"/>
    </source>
</evidence>
<keyword evidence="4 10" id="KW-0498">Mitosis</keyword>
<keyword evidence="6 11" id="KW-0175">Coiled coil</keyword>
<keyword evidence="2 10" id="KW-0158">Chromosome</keyword>
<comment type="function">
    <text evidence="10">Acts as a component of the essential kinetochore-associated NDC80 complex, which is required for chromosome segregation and spindle checkpoint activity.</text>
</comment>
<feature type="coiled-coil region" evidence="11">
    <location>
        <begin position="104"/>
        <end position="131"/>
    </location>
</feature>
<sequence length="209" mass="23758">MTSFNPSFIRTLSDTRSMIDFESDLNSINTINTKIKELDSINNNTLMQHRSRLTQLTNQLETVKTTIEQLKSSPKVQATKTSLITLENEIFQIANNLTQLAMDISSLKFKHKENINKLDELENNLQELKESNYIDNTMGIGRSSGGDSASISEKSKIIKLKLYESLGLKLNFDKGEVLILNKQANKTNVVKIDDSYSEYFISNLVWDNL</sequence>
<dbReference type="PANTHER" id="PTHR22142">
    <property type="match status" value="1"/>
</dbReference>
<keyword evidence="8 10" id="KW-0131">Cell cycle</keyword>
<keyword evidence="7 10" id="KW-0539">Nucleus</keyword>
<evidence type="ECO:0000256" key="10">
    <source>
        <dbReference type="RuleBase" id="RU368011"/>
    </source>
</evidence>
<evidence type="ECO:0000256" key="5">
    <source>
        <dbReference type="ARBA" id="ARBA00022838"/>
    </source>
</evidence>
<keyword evidence="5 10" id="KW-0995">Kinetochore</keyword>
<evidence type="ECO:0000256" key="7">
    <source>
        <dbReference type="ARBA" id="ARBA00023242"/>
    </source>
</evidence>
<dbReference type="GO" id="GO:0008017">
    <property type="term" value="F:microtubule binding"/>
    <property type="evidence" value="ECO:0007669"/>
    <property type="project" value="TreeGrafter"/>
</dbReference>
<dbReference type="OrthoDB" id="3344830at2759"/>
<evidence type="ECO:0000256" key="9">
    <source>
        <dbReference type="ARBA" id="ARBA00023328"/>
    </source>
</evidence>
<keyword evidence="3 10" id="KW-0132">Cell division</keyword>
<dbReference type="GO" id="GO:0051301">
    <property type="term" value="P:cell division"/>
    <property type="evidence" value="ECO:0007669"/>
    <property type="project" value="UniProtKB-UniRule"/>
</dbReference>
<evidence type="ECO:0000256" key="4">
    <source>
        <dbReference type="ARBA" id="ARBA00022776"/>
    </source>
</evidence>
<evidence type="ECO:0000313" key="13">
    <source>
        <dbReference type="Proteomes" id="UP000094801"/>
    </source>
</evidence>
<dbReference type="GO" id="GO:0005634">
    <property type="term" value="C:nucleus"/>
    <property type="evidence" value="ECO:0007669"/>
    <property type="project" value="UniProtKB-SubCell"/>
</dbReference>
<evidence type="ECO:0000256" key="1">
    <source>
        <dbReference type="ARBA" id="ARBA00007804"/>
    </source>
</evidence>
<dbReference type="GO" id="GO:0007059">
    <property type="term" value="P:chromosome segregation"/>
    <property type="evidence" value="ECO:0007669"/>
    <property type="project" value="TreeGrafter"/>
</dbReference>
<dbReference type="Gene3D" id="3.30.160.430">
    <property type="match status" value="1"/>
</dbReference>
<organism evidence="12 13">
    <name type="scientific">[Candida] arabinofermentans NRRL YB-2248</name>
    <dbReference type="NCBI Taxonomy" id="983967"/>
    <lineage>
        <taxon>Eukaryota</taxon>
        <taxon>Fungi</taxon>
        <taxon>Dikarya</taxon>
        <taxon>Ascomycota</taxon>
        <taxon>Saccharomycotina</taxon>
        <taxon>Pichiomycetes</taxon>
        <taxon>Pichiales</taxon>
        <taxon>Pichiaceae</taxon>
        <taxon>Ogataea</taxon>
        <taxon>Ogataea/Candida clade</taxon>
    </lineage>
</organism>
<dbReference type="GO" id="GO:0031262">
    <property type="term" value="C:Ndc80 complex"/>
    <property type="evidence" value="ECO:0007669"/>
    <property type="project" value="TreeGrafter"/>
</dbReference>
<keyword evidence="9 10" id="KW-0137">Centromere</keyword>
<evidence type="ECO:0000256" key="2">
    <source>
        <dbReference type="ARBA" id="ARBA00022454"/>
    </source>
</evidence>
<protein>
    <recommendedName>
        <fullName evidence="10">Kinetochore protein Spc24</fullName>
    </recommendedName>
</protein>
<evidence type="ECO:0000256" key="3">
    <source>
        <dbReference type="ARBA" id="ARBA00022618"/>
    </source>
</evidence>
<comment type="subunit">
    <text evidence="10">Component of the NDC80 complex.</text>
</comment>
<feature type="coiled-coil region" evidence="11">
    <location>
        <begin position="46"/>
        <end position="73"/>
    </location>
</feature>
<dbReference type="InterPro" id="IPR013252">
    <property type="entry name" value="Ndc80_Spc24"/>
</dbReference>
<dbReference type="CDD" id="cd11565">
    <property type="entry name" value="RWD_Spc24"/>
    <property type="match status" value="1"/>
</dbReference>
<dbReference type="EMBL" id="KV453850">
    <property type="protein sequence ID" value="ODV86547.1"/>
    <property type="molecule type" value="Genomic_DNA"/>
</dbReference>
<evidence type="ECO:0000313" key="12">
    <source>
        <dbReference type="EMBL" id="ODV86547.1"/>
    </source>
</evidence>
<dbReference type="Pfam" id="PF08286">
    <property type="entry name" value="Spc24"/>
    <property type="match status" value="1"/>
</dbReference>
<gene>
    <name evidence="12" type="ORF">CANARDRAFT_27741</name>
</gene>
<dbReference type="PANTHER" id="PTHR22142:SF2">
    <property type="entry name" value="KINETOCHORE PROTEIN SPC24"/>
    <property type="match status" value="1"/>
</dbReference>
<comment type="similarity">
    <text evidence="1 10">Belongs to the SPC24 family.</text>
</comment>
<comment type="subcellular location">
    <subcellularLocation>
        <location evidence="10">Nucleus</location>
    </subcellularLocation>
    <subcellularLocation>
        <location evidence="10">Chromosome</location>
        <location evidence="10">Centromere</location>
        <location evidence="10">Kinetochore</location>
    </subcellularLocation>
</comment>
<dbReference type="AlphaFoldDB" id="A0A1E4T455"/>
<evidence type="ECO:0000256" key="11">
    <source>
        <dbReference type="SAM" id="Coils"/>
    </source>
</evidence>
<dbReference type="InterPro" id="IPR038066">
    <property type="entry name" value="Spc24_Fungi_globular_sf"/>
</dbReference>
<proteinExistence type="inferred from homology"/>
<reference evidence="13" key="1">
    <citation type="submission" date="2016-04" db="EMBL/GenBank/DDBJ databases">
        <title>Comparative genomics of biotechnologically important yeasts.</title>
        <authorList>
            <consortium name="DOE Joint Genome Institute"/>
            <person name="Riley R."/>
            <person name="Haridas S."/>
            <person name="Wolfe K.H."/>
            <person name="Lopes M.R."/>
            <person name="Hittinger C.T."/>
            <person name="Goker M."/>
            <person name="Salamov A."/>
            <person name="Wisecaver J."/>
            <person name="Long T.M."/>
            <person name="Aerts A.L."/>
            <person name="Barry K."/>
            <person name="Choi C."/>
            <person name="Clum A."/>
            <person name="Coughlan A.Y."/>
            <person name="Deshpande S."/>
            <person name="Douglass A.P."/>
            <person name="Hanson S.J."/>
            <person name="Klenk H.-P."/>
            <person name="Labutti K."/>
            <person name="Lapidus A."/>
            <person name="Lindquist E."/>
            <person name="Lipzen A."/>
            <person name="Meier-Kolthoff J.P."/>
            <person name="Ohm R.A."/>
            <person name="Otillar R.P."/>
            <person name="Pangilinan J."/>
            <person name="Peng Y."/>
            <person name="Rokas A."/>
            <person name="Rosa C.A."/>
            <person name="Scheuner C."/>
            <person name="Sibirny A.A."/>
            <person name="Slot J.C."/>
            <person name="Stielow J.B."/>
            <person name="Sun H."/>
            <person name="Kurtzman C.P."/>
            <person name="Blackwell M."/>
            <person name="Grigoriev I.V."/>
            <person name="Jeffries T.W."/>
        </authorList>
    </citation>
    <scope>NUCLEOTIDE SEQUENCE [LARGE SCALE GENOMIC DNA]</scope>
    <source>
        <strain evidence="13">NRRL YB-2248</strain>
    </source>
</reference>